<dbReference type="AlphaFoldDB" id="A0A915CP91"/>
<dbReference type="Gene3D" id="2.60.40.3330">
    <property type="match status" value="1"/>
</dbReference>
<protein>
    <submittedName>
        <fullName evidence="7">Uncharacterized protein</fullName>
    </submittedName>
</protein>
<dbReference type="Proteomes" id="UP000887574">
    <property type="component" value="Unplaced"/>
</dbReference>
<reference evidence="7" key="1">
    <citation type="submission" date="2022-11" db="UniProtKB">
        <authorList>
            <consortium name="WormBaseParasite"/>
        </authorList>
    </citation>
    <scope>IDENTIFICATION</scope>
</reference>
<keyword evidence="4" id="KW-0732">Signal</keyword>
<dbReference type="GO" id="GO:0005576">
    <property type="term" value="C:extracellular region"/>
    <property type="evidence" value="ECO:0007669"/>
    <property type="project" value="UniProtKB-SubCell"/>
</dbReference>
<dbReference type="InterPro" id="IPR038479">
    <property type="entry name" value="Transthyretin-like_sf"/>
</dbReference>
<dbReference type="GO" id="GO:0009986">
    <property type="term" value="C:cell surface"/>
    <property type="evidence" value="ECO:0007669"/>
    <property type="project" value="InterPro"/>
</dbReference>
<evidence type="ECO:0000256" key="3">
    <source>
        <dbReference type="ARBA" id="ARBA00022525"/>
    </source>
</evidence>
<evidence type="ECO:0000256" key="2">
    <source>
        <dbReference type="ARBA" id="ARBA00010112"/>
    </source>
</evidence>
<dbReference type="Pfam" id="PF01060">
    <property type="entry name" value="TTR-52"/>
    <property type="match status" value="1"/>
</dbReference>
<keyword evidence="3" id="KW-0964">Secreted</keyword>
<name>A0A915CP91_9BILA</name>
<dbReference type="WBParaSite" id="jg10737">
    <property type="protein sequence ID" value="jg10737"/>
    <property type="gene ID" value="jg10737"/>
</dbReference>
<evidence type="ECO:0000313" key="6">
    <source>
        <dbReference type="Proteomes" id="UP000887574"/>
    </source>
</evidence>
<proteinExistence type="inferred from homology"/>
<accession>A0A915CP91</accession>
<organism evidence="6 7">
    <name type="scientific">Ditylenchus dipsaci</name>
    <dbReference type="NCBI Taxonomy" id="166011"/>
    <lineage>
        <taxon>Eukaryota</taxon>
        <taxon>Metazoa</taxon>
        <taxon>Ecdysozoa</taxon>
        <taxon>Nematoda</taxon>
        <taxon>Chromadorea</taxon>
        <taxon>Rhabditida</taxon>
        <taxon>Tylenchina</taxon>
        <taxon>Tylenchomorpha</taxon>
        <taxon>Sphaerularioidea</taxon>
        <taxon>Anguinidae</taxon>
        <taxon>Anguininae</taxon>
        <taxon>Ditylenchus</taxon>
    </lineage>
</organism>
<keyword evidence="6" id="KW-1185">Reference proteome</keyword>
<feature type="region of interest" description="Disordered" evidence="5">
    <location>
        <begin position="46"/>
        <end position="89"/>
    </location>
</feature>
<evidence type="ECO:0000256" key="5">
    <source>
        <dbReference type="SAM" id="MobiDB-lite"/>
    </source>
</evidence>
<evidence type="ECO:0000256" key="1">
    <source>
        <dbReference type="ARBA" id="ARBA00004613"/>
    </source>
</evidence>
<evidence type="ECO:0000313" key="7">
    <source>
        <dbReference type="WBParaSite" id="jg10737"/>
    </source>
</evidence>
<feature type="compositionally biased region" description="Low complexity" evidence="5">
    <location>
        <begin position="64"/>
        <end position="76"/>
    </location>
</feature>
<comment type="subcellular location">
    <subcellularLocation>
        <location evidence="1">Secreted</location>
    </subcellularLocation>
</comment>
<comment type="similarity">
    <text evidence="2">Belongs to the nematode transthyretin-like family.</text>
</comment>
<sequence>MVIYISVMYLKSADVNSCLKCIFTAVDQGLILEEPENPATRPRRVSFAAPADPIPNVSSTGPPRSILRSRTASSSSPANQFPSFTPRRSDRLQKPRRFLVWIRRRKATNSKKMLSGTAREMSKIDPKLYVYHDCNDGWKPCQRRFSIMIPDKYVTMATHLDSSTMLEQLSWLASSQERHETAFIDLLKLTNQDRYILSICQ</sequence>
<dbReference type="InterPro" id="IPR001534">
    <property type="entry name" value="Transthyretin-like"/>
</dbReference>
<evidence type="ECO:0000256" key="4">
    <source>
        <dbReference type="ARBA" id="ARBA00022729"/>
    </source>
</evidence>